<dbReference type="Pfam" id="PF12728">
    <property type="entry name" value="HTH_17"/>
    <property type="match status" value="1"/>
</dbReference>
<dbReference type="Proteomes" id="UP000325292">
    <property type="component" value="Chromosome"/>
</dbReference>
<organism evidence="2 3">
    <name type="scientific">Sulfobacillus thermotolerans</name>
    <dbReference type="NCBI Taxonomy" id="338644"/>
    <lineage>
        <taxon>Bacteria</taxon>
        <taxon>Bacillati</taxon>
        <taxon>Bacillota</taxon>
        <taxon>Clostridia</taxon>
        <taxon>Eubacteriales</taxon>
        <taxon>Clostridiales Family XVII. Incertae Sedis</taxon>
        <taxon>Sulfobacillus</taxon>
    </lineage>
</organism>
<keyword evidence="3" id="KW-1185">Reference proteome</keyword>
<reference evidence="2 3" key="1">
    <citation type="journal article" date="2019" name="Sci. Rep.">
        <title>Sulfobacillus thermotolerans: new insights into resistance and metabolic capacities of acidophilic chemolithotrophs.</title>
        <authorList>
            <person name="Panyushkina A.E."/>
            <person name="Babenko V.V."/>
            <person name="Nikitina A.S."/>
            <person name="Selezneva O.V."/>
            <person name="Tsaplina I.A."/>
            <person name="Letarova M.A."/>
            <person name="Kostryukova E.S."/>
            <person name="Letarov A.V."/>
        </authorList>
    </citation>
    <scope>NUCLEOTIDE SEQUENCE [LARGE SCALE GENOMIC DNA]</scope>
    <source>
        <strain evidence="2 3">Kr1</strain>
    </source>
</reference>
<protein>
    <recommendedName>
        <fullName evidence="1">Helix-turn-helix domain-containing protein</fullName>
    </recommendedName>
</protein>
<dbReference type="EMBL" id="CP019454">
    <property type="protein sequence ID" value="AUW94948.1"/>
    <property type="molecule type" value="Genomic_DNA"/>
</dbReference>
<proteinExistence type="predicted"/>
<evidence type="ECO:0000259" key="1">
    <source>
        <dbReference type="Pfam" id="PF12728"/>
    </source>
</evidence>
<evidence type="ECO:0000313" key="2">
    <source>
        <dbReference type="EMBL" id="AUW94948.1"/>
    </source>
</evidence>
<feature type="domain" description="Helix-turn-helix" evidence="1">
    <location>
        <begin position="19"/>
        <end position="68"/>
    </location>
</feature>
<gene>
    <name evidence="2" type="ORF">BXT84_14110</name>
</gene>
<evidence type="ECO:0000313" key="3">
    <source>
        <dbReference type="Proteomes" id="UP000325292"/>
    </source>
</evidence>
<dbReference type="InterPro" id="IPR041657">
    <property type="entry name" value="HTH_17"/>
</dbReference>
<sequence length="84" mass="9475">MNQITPINRNDKSTWPEILSVKDVCYILSTSRNTVYDLIAIGHLHSLPSMGKIHRITKDSLLAFLQAKNPYNPPVPLKKFTGGR</sequence>
<accession>A0ABM6RU17</accession>
<name>A0ABM6RU17_9FIRM</name>